<gene>
    <name evidence="1" type="ORF">HYPSUDRAFT_818562</name>
</gene>
<dbReference type="Proteomes" id="UP000054270">
    <property type="component" value="Unassembled WGS sequence"/>
</dbReference>
<protein>
    <submittedName>
        <fullName evidence="1">Uncharacterized protein</fullName>
    </submittedName>
</protein>
<name>A0A0D2PKA2_HYPSF</name>
<dbReference type="AlphaFoldDB" id="A0A0D2PKA2"/>
<sequence length="82" mass="9956">MDWVYPFSFRALLFFKGLFWKDLYTFTNVGSPSCTFVVGVELNINIYFHYMYVTRWRNLRYSIYLPSITLLLFRNCRGNCRV</sequence>
<reference evidence="2" key="1">
    <citation type="submission" date="2014-04" db="EMBL/GenBank/DDBJ databases">
        <title>Evolutionary Origins and Diversification of the Mycorrhizal Mutualists.</title>
        <authorList>
            <consortium name="DOE Joint Genome Institute"/>
            <consortium name="Mycorrhizal Genomics Consortium"/>
            <person name="Kohler A."/>
            <person name="Kuo A."/>
            <person name="Nagy L.G."/>
            <person name="Floudas D."/>
            <person name="Copeland A."/>
            <person name="Barry K.W."/>
            <person name="Cichocki N."/>
            <person name="Veneault-Fourrey C."/>
            <person name="LaButti K."/>
            <person name="Lindquist E.A."/>
            <person name="Lipzen A."/>
            <person name="Lundell T."/>
            <person name="Morin E."/>
            <person name="Murat C."/>
            <person name="Riley R."/>
            <person name="Ohm R."/>
            <person name="Sun H."/>
            <person name="Tunlid A."/>
            <person name="Henrissat B."/>
            <person name="Grigoriev I.V."/>
            <person name="Hibbett D.S."/>
            <person name="Martin F."/>
        </authorList>
    </citation>
    <scope>NUCLEOTIDE SEQUENCE [LARGE SCALE GENOMIC DNA]</scope>
    <source>
        <strain evidence="2">FD-334 SS-4</strain>
    </source>
</reference>
<accession>A0A0D2PKA2</accession>
<evidence type="ECO:0000313" key="1">
    <source>
        <dbReference type="EMBL" id="KJA20410.1"/>
    </source>
</evidence>
<proteinExistence type="predicted"/>
<keyword evidence="2" id="KW-1185">Reference proteome</keyword>
<organism evidence="1 2">
    <name type="scientific">Hypholoma sublateritium (strain FD-334 SS-4)</name>
    <dbReference type="NCBI Taxonomy" id="945553"/>
    <lineage>
        <taxon>Eukaryota</taxon>
        <taxon>Fungi</taxon>
        <taxon>Dikarya</taxon>
        <taxon>Basidiomycota</taxon>
        <taxon>Agaricomycotina</taxon>
        <taxon>Agaricomycetes</taxon>
        <taxon>Agaricomycetidae</taxon>
        <taxon>Agaricales</taxon>
        <taxon>Agaricineae</taxon>
        <taxon>Strophariaceae</taxon>
        <taxon>Hypholoma</taxon>
    </lineage>
</organism>
<evidence type="ECO:0000313" key="2">
    <source>
        <dbReference type="Proteomes" id="UP000054270"/>
    </source>
</evidence>
<dbReference type="EMBL" id="KN817568">
    <property type="protein sequence ID" value="KJA20410.1"/>
    <property type="molecule type" value="Genomic_DNA"/>
</dbReference>